<dbReference type="STRING" id="318479.A0A0N4UGV0"/>
<gene>
    <name evidence="2" type="ORF">DME_LOCUS1352</name>
</gene>
<dbReference type="Proteomes" id="UP000038040">
    <property type="component" value="Unplaced"/>
</dbReference>
<feature type="transmembrane region" description="Helical" evidence="1">
    <location>
        <begin position="143"/>
        <end position="164"/>
    </location>
</feature>
<evidence type="ECO:0000313" key="4">
    <source>
        <dbReference type="Proteomes" id="UP000274756"/>
    </source>
</evidence>
<reference evidence="2 4" key="2">
    <citation type="submission" date="2018-11" db="EMBL/GenBank/DDBJ databases">
        <authorList>
            <consortium name="Pathogen Informatics"/>
        </authorList>
    </citation>
    <scope>NUCLEOTIDE SEQUENCE [LARGE SCALE GENOMIC DNA]</scope>
</reference>
<dbReference type="GO" id="GO:0008381">
    <property type="term" value="F:mechanosensitive monoatomic ion channel activity"/>
    <property type="evidence" value="ECO:0007669"/>
    <property type="project" value="TreeGrafter"/>
</dbReference>
<dbReference type="PANTHER" id="PTHR23302:SF40">
    <property type="entry name" value="TRANSMEMBRANE CHANNEL-LIKE PROTEIN"/>
    <property type="match status" value="1"/>
</dbReference>
<dbReference type="EMBL" id="UYYG01000019">
    <property type="protein sequence ID" value="VDN51379.1"/>
    <property type="molecule type" value="Genomic_DNA"/>
</dbReference>
<protein>
    <submittedName>
        <fullName evidence="5">TMC domain-containing protein</fullName>
    </submittedName>
</protein>
<evidence type="ECO:0000256" key="1">
    <source>
        <dbReference type="SAM" id="Phobius"/>
    </source>
</evidence>
<evidence type="ECO:0000313" key="5">
    <source>
        <dbReference type="WBParaSite" id="DME_0000673801-mRNA-1"/>
    </source>
</evidence>
<organism evidence="3 5">
    <name type="scientific">Dracunculus medinensis</name>
    <name type="common">Guinea worm</name>
    <dbReference type="NCBI Taxonomy" id="318479"/>
    <lineage>
        <taxon>Eukaryota</taxon>
        <taxon>Metazoa</taxon>
        <taxon>Ecdysozoa</taxon>
        <taxon>Nematoda</taxon>
        <taxon>Chromadorea</taxon>
        <taxon>Rhabditida</taxon>
        <taxon>Spirurina</taxon>
        <taxon>Dracunculoidea</taxon>
        <taxon>Dracunculidae</taxon>
        <taxon>Dracunculus</taxon>
    </lineage>
</organism>
<dbReference type="OrthoDB" id="5831905at2759"/>
<dbReference type="PANTHER" id="PTHR23302">
    <property type="entry name" value="TRANSMEMBRANE CHANNEL-RELATED"/>
    <property type="match status" value="1"/>
</dbReference>
<dbReference type="Proteomes" id="UP000274756">
    <property type="component" value="Unassembled WGS sequence"/>
</dbReference>
<feature type="transmembrane region" description="Helical" evidence="1">
    <location>
        <begin position="399"/>
        <end position="419"/>
    </location>
</feature>
<keyword evidence="4" id="KW-1185">Reference proteome</keyword>
<accession>A0A0N4UGV0</accession>
<evidence type="ECO:0000313" key="3">
    <source>
        <dbReference type="Proteomes" id="UP000038040"/>
    </source>
</evidence>
<dbReference type="InterPro" id="IPR038900">
    <property type="entry name" value="TMC"/>
</dbReference>
<keyword evidence="1" id="KW-1133">Transmembrane helix</keyword>
<evidence type="ECO:0000313" key="2">
    <source>
        <dbReference type="EMBL" id="VDN51379.1"/>
    </source>
</evidence>
<feature type="transmembrane region" description="Helical" evidence="1">
    <location>
        <begin position="230"/>
        <end position="252"/>
    </location>
</feature>
<keyword evidence="1" id="KW-0472">Membrane</keyword>
<name>A0A0N4UGV0_DRAME</name>
<keyword evidence="1" id="KW-0812">Transmembrane</keyword>
<dbReference type="WBParaSite" id="DME_0000673801-mRNA-1">
    <property type="protein sequence ID" value="DME_0000673801-mRNA-1"/>
    <property type="gene ID" value="DME_0000673801"/>
</dbReference>
<feature type="transmembrane region" description="Helical" evidence="1">
    <location>
        <begin position="368"/>
        <end position="387"/>
    </location>
</feature>
<feature type="transmembrane region" description="Helical" evidence="1">
    <location>
        <begin position="327"/>
        <end position="348"/>
    </location>
</feature>
<reference evidence="5" key="1">
    <citation type="submission" date="2017-02" db="UniProtKB">
        <authorList>
            <consortium name="WormBaseParasite"/>
        </authorList>
    </citation>
    <scope>IDENTIFICATION</scope>
</reference>
<sequence>MINLDELTERTFIILTKIGWYNLKKQRKIDCVFCRETEHFLDHGPSDGNKSQDDDEDEERPVSRQVLLDKIREKKEVIGKLRCQPWNMNRKRRTLRLAQKYLAQNEPRVSKTHLYKGELIKTWRRFCRWLSHFGSVVSSYFTFLRWVIFVNLVISLIIISLIVIPEVLADTAADEDRKNRTDSRKVIPPNERFHADELQVVWHYDGYIKYSPLFYGYYSNDEFVGSGIRYALPLAYFLVTLFVFGYSCFAILRKMASNAKLSKMAGSKDNQYTFNWKLFTGWDYTIGNPETAYNTVMAIIIKIRESIAECRTQVRDQFQLLLFLTRFLANAVILAMLAFSIYCISFAVQTSQTVEQTGGLINKNQMPTIVATITHVFPMIFDLIGTVERYHPRTALRAHLTRVLVLYVLNYMTLIVALFEKLDKIRGDEISKLIDERQLSIRSKRLQAQNGTGLSFSSKNFTDNEQAKRFRNGSFERFSLRYSRQSKILRDKLANGVQVKSEFGPVRLNNPDAILLNMSYADEERRFKAIKLGPSPLPTFTRTPFKPKKLPTNVFLVKYCFNILI</sequence>
<dbReference type="GO" id="GO:0005886">
    <property type="term" value="C:plasma membrane"/>
    <property type="evidence" value="ECO:0007669"/>
    <property type="project" value="InterPro"/>
</dbReference>
<dbReference type="AlphaFoldDB" id="A0A0N4UGV0"/>
<proteinExistence type="predicted"/>